<dbReference type="Gene3D" id="3.40.630.30">
    <property type="match status" value="1"/>
</dbReference>
<evidence type="ECO:0000256" key="1">
    <source>
        <dbReference type="ARBA" id="ARBA00008270"/>
    </source>
</evidence>
<accession>A0A7S3QJF7</accession>
<sequence length="586" mass="64077">MTSSKDIDIIFRNVCPTDLAYIYALEKASYPADEAASRSQLQYRQHHAAAFFRCAVVLDSKNTEGIENRITASHDADLINVEANRTSLNGMGEIIGFITASRCRSFDEESMKTHDPTGKLLAIHSVVVNEKYRKRGIGSKMMKNYLESLKKMELKRGIDKVVLISKKKNLMFYLDAGFVIKGKSNIVHGEENWYDCECEVNLKGVGKRTGMVGNVGKVARRGRFGNKYPYSVIDSFAVNSSGGSNSSSRSLPYSIESKMSGTDAGIPGDVAVVASGKGTGNPAAVVVIPDESNAFDPTSEDDIVWMRTVAREFNLSETAFIWESNQKDKVENSGSDTVESTFNIRYYTCNGTEVDLCGHATLAASLVVFQDLFSRGDRSPSVVFHTKQGVQLRAHPVNPNANIIMNSSIRIVMDLPSKQVVSLGDDSSAIMQMLKDSLFLNNSAEEIESIVKYIGIDDGGDDLLIELSSDGFTSIPLSNGINFGPMLNYLGYKRGVIVCCQNLEDLSERVDFYSRFFGPKVGIEEDPVTGSAHCVLATYFAEKLERDFVVGMQKSGRGGIVECTIADGHVRIAGSAVTTMSGTLYI</sequence>
<dbReference type="PROSITE" id="PS51186">
    <property type="entry name" value="GNAT"/>
    <property type="match status" value="1"/>
</dbReference>
<evidence type="ECO:0000256" key="2">
    <source>
        <dbReference type="ARBA" id="ARBA00023235"/>
    </source>
</evidence>
<dbReference type="AlphaFoldDB" id="A0A7S3QJF7"/>
<protein>
    <recommendedName>
        <fullName evidence="3">N-acetyltransferase domain-containing protein</fullName>
    </recommendedName>
</protein>
<keyword evidence="2" id="KW-0413">Isomerase</keyword>
<comment type="similarity">
    <text evidence="1">Belongs to the PhzF family.</text>
</comment>
<evidence type="ECO:0000313" key="4">
    <source>
        <dbReference type="EMBL" id="CAE0478941.1"/>
    </source>
</evidence>
<dbReference type="SUPFAM" id="SSF55729">
    <property type="entry name" value="Acyl-CoA N-acyltransferases (Nat)"/>
    <property type="match status" value="1"/>
</dbReference>
<dbReference type="InterPro" id="IPR016181">
    <property type="entry name" value="Acyl_CoA_acyltransferase"/>
</dbReference>
<dbReference type="PANTHER" id="PTHR13774:SF17">
    <property type="entry name" value="PHENAZINE BIOSYNTHESIS-LIKE DOMAIN-CONTAINING PROTEIN"/>
    <property type="match status" value="1"/>
</dbReference>
<dbReference type="EMBL" id="HBIO01031055">
    <property type="protein sequence ID" value="CAE0478941.1"/>
    <property type="molecule type" value="Transcribed_RNA"/>
</dbReference>
<dbReference type="SUPFAM" id="SSF54506">
    <property type="entry name" value="Diaminopimelate epimerase-like"/>
    <property type="match status" value="1"/>
</dbReference>
<dbReference type="Pfam" id="PF02567">
    <property type="entry name" value="PhzC-PhzF"/>
    <property type="match status" value="1"/>
</dbReference>
<gene>
    <name evidence="4" type="ORF">CDEB00056_LOCUS23794</name>
</gene>
<feature type="domain" description="N-acetyltransferase" evidence="3">
    <location>
        <begin position="9"/>
        <end position="199"/>
    </location>
</feature>
<dbReference type="GO" id="GO:0016747">
    <property type="term" value="F:acyltransferase activity, transferring groups other than amino-acyl groups"/>
    <property type="evidence" value="ECO:0007669"/>
    <property type="project" value="InterPro"/>
</dbReference>
<dbReference type="InterPro" id="IPR000182">
    <property type="entry name" value="GNAT_dom"/>
</dbReference>
<name>A0A7S3QJF7_9STRA</name>
<dbReference type="InterPro" id="IPR003719">
    <property type="entry name" value="Phenazine_PhzF-like"/>
</dbReference>
<dbReference type="Pfam" id="PF00583">
    <property type="entry name" value="Acetyltransf_1"/>
    <property type="match status" value="1"/>
</dbReference>
<proteinExistence type="inferred from homology"/>
<dbReference type="NCBIfam" id="TIGR00654">
    <property type="entry name" value="PhzF_family"/>
    <property type="match status" value="1"/>
</dbReference>
<dbReference type="GO" id="GO:0016853">
    <property type="term" value="F:isomerase activity"/>
    <property type="evidence" value="ECO:0007669"/>
    <property type="project" value="UniProtKB-KW"/>
</dbReference>
<dbReference type="CDD" id="cd04301">
    <property type="entry name" value="NAT_SF"/>
    <property type="match status" value="1"/>
</dbReference>
<dbReference type="Gene3D" id="3.10.310.10">
    <property type="entry name" value="Diaminopimelate Epimerase, Chain A, domain 1"/>
    <property type="match status" value="2"/>
</dbReference>
<dbReference type="GO" id="GO:0005737">
    <property type="term" value="C:cytoplasm"/>
    <property type="evidence" value="ECO:0007669"/>
    <property type="project" value="TreeGrafter"/>
</dbReference>
<dbReference type="PANTHER" id="PTHR13774">
    <property type="entry name" value="PHENAZINE BIOSYNTHESIS PROTEIN"/>
    <property type="match status" value="1"/>
</dbReference>
<reference evidence="4" key="1">
    <citation type="submission" date="2021-01" db="EMBL/GenBank/DDBJ databases">
        <authorList>
            <person name="Corre E."/>
            <person name="Pelletier E."/>
            <person name="Niang G."/>
            <person name="Scheremetjew M."/>
            <person name="Finn R."/>
            <person name="Kale V."/>
            <person name="Holt S."/>
            <person name="Cochrane G."/>
            <person name="Meng A."/>
            <person name="Brown T."/>
            <person name="Cohen L."/>
        </authorList>
    </citation>
    <scope>NUCLEOTIDE SEQUENCE</scope>
    <source>
        <strain evidence="4">MM31A-1</strain>
    </source>
</reference>
<evidence type="ECO:0000259" key="3">
    <source>
        <dbReference type="PROSITE" id="PS51186"/>
    </source>
</evidence>
<organism evidence="4">
    <name type="scientific">Chaetoceros debilis</name>
    <dbReference type="NCBI Taxonomy" id="122233"/>
    <lineage>
        <taxon>Eukaryota</taxon>
        <taxon>Sar</taxon>
        <taxon>Stramenopiles</taxon>
        <taxon>Ochrophyta</taxon>
        <taxon>Bacillariophyta</taxon>
        <taxon>Coscinodiscophyceae</taxon>
        <taxon>Chaetocerotophycidae</taxon>
        <taxon>Chaetocerotales</taxon>
        <taxon>Chaetocerotaceae</taxon>
        <taxon>Chaetoceros</taxon>
    </lineage>
</organism>